<dbReference type="OrthoDB" id="753358at2"/>
<dbReference type="Pfam" id="PF14903">
    <property type="entry name" value="WG_beta_rep"/>
    <property type="match status" value="3"/>
</dbReference>
<proteinExistence type="predicted"/>
<evidence type="ECO:0000313" key="2">
    <source>
        <dbReference type="EMBL" id="AYL95619.1"/>
    </source>
</evidence>
<protein>
    <recommendedName>
        <fullName evidence="4">WG repeat-containing protein</fullName>
    </recommendedName>
</protein>
<dbReference type="RefSeq" id="WP_119411577.1">
    <property type="nucleotide sequence ID" value="NZ_CP032869.1"/>
</dbReference>
<evidence type="ECO:0008006" key="4">
    <source>
        <dbReference type="Google" id="ProtNLM"/>
    </source>
</evidence>
<dbReference type="AlphaFoldDB" id="A0A494VN82"/>
<dbReference type="InterPro" id="IPR032774">
    <property type="entry name" value="WG_beta_rep"/>
</dbReference>
<sequence>MKYQVIFVLSFLATTICDSNPGYSQNNSGNNAIGKAIKDIGSILKKKKGNPAQPASSGTDESPAIKKGNAGEIAPGAVSLDVDRMYDFNNGVAVVQKGSSTAVINPKGAIVVPFNTYDFSYYTINVASTYAYFSNGMFHLRTMDHQQWEFMNSSAKIIAVGVLNELTENKRQLQINNSGKWTYTTPDGKKYSPGDQLYDVNEGIGIIHRQVQSGVYNSYKWLDGRPLVQTNFDELYAFSEGLAVVGKKDQFGEIKYGYLNKEGKMAIPLMYSVKPGAFSGGYAKVVPKDKSAFEYAFINKKGEIVWKQTQADIIKYGIFDHFNPFGKAFSGKYILDSTFKLTSYADFFRSFGLPADSWLLKEQSFVENEPNPKLLFGIRGVNSRYTQQPLTGFINLSTGKVVAPVFDLLNVNYIYFDPAAKLAYAKVCIGKSNGGGLIYREGYINEDGQFVIVKADGGKW</sequence>
<organism evidence="2 3">
    <name type="scientific">Mucilaginibacter celer</name>
    <dbReference type="NCBI Taxonomy" id="2305508"/>
    <lineage>
        <taxon>Bacteria</taxon>
        <taxon>Pseudomonadati</taxon>
        <taxon>Bacteroidota</taxon>
        <taxon>Sphingobacteriia</taxon>
        <taxon>Sphingobacteriales</taxon>
        <taxon>Sphingobacteriaceae</taxon>
        <taxon>Mucilaginibacter</taxon>
    </lineage>
</organism>
<gene>
    <name evidence="2" type="ORF">HYN43_010090</name>
</gene>
<reference evidence="2 3" key="1">
    <citation type="submission" date="2018-10" db="EMBL/GenBank/DDBJ databases">
        <title>Genome sequencing of Mucilaginibacter sp. HYN0043.</title>
        <authorList>
            <person name="Kim M."/>
            <person name="Yi H."/>
        </authorList>
    </citation>
    <scope>NUCLEOTIDE SEQUENCE [LARGE SCALE GENOMIC DNA]</scope>
    <source>
        <strain evidence="2 3">HYN0043</strain>
    </source>
</reference>
<name>A0A494VN82_9SPHI</name>
<accession>A0A494VN82</accession>
<dbReference type="Proteomes" id="UP000270046">
    <property type="component" value="Chromosome"/>
</dbReference>
<dbReference type="KEGG" id="muh:HYN43_010090"/>
<dbReference type="PANTHER" id="PTHR37841">
    <property type="entry name" value="GLR2918 PROTEIN"/>
    <property type="match status" value="1"/>
</dbReference>
<dbReference type="EMBL" id="CP032869">
    <property type="protein sequence ID" value="AYL95619.1"/>
    <property type="molecule type" value="Genomic_DNA"/>
</dbReference>
<keyword evidence="3" id="KW-1185">Reference proteome</keyword>
<evidence type="ECO:0000256" key="1">
    <source>
        <dbReference type="SAM" id="MobiDB-lite"/>
    </source>
</evidence>
<feature type="region of interest" description="Disordered" evidence="1">
    <location>
        <begin position="46"/>
        <end position="70"/>
    </location>
</feature>
<evidence type="ECO:0000313" key="3">
    <source>
        <dbReference type="Proteomes" id="UP000270046"/>
    </source>
</evidence>
<dbReference type="PANTHER" id="PTHR37841:SF1">
    <property type="entry name" value="DUF3298 DOMAIN-CONTAINING PROTEIN"/>
    <property type="match status" value="1"/>
</dbReference>